<organism evidence="2 3">
    <name type="scientific">Pseudoalteromonas haloplanktis</name>
    <name type="common">Alteromonas haloplanktis</name>
    <dbReference type="NCBI Taxonomy" id="228"/>
    <lineage>
        <taxon>Bacteria</taxon>
        <taxon>Pseudomonadati</taxon>
        <taxon>Pseudomonadota</taxon>
        <taxon>Gammaproteobacteria</taxon>
        <taxon>Alteromonadales</taxon>
        <taxon>Pseudoalteromonadaceae</taxon>
        <taxon>Pseudoalteromonas</taxon>
    </lineage>
</organism>
<feature type="signal peptide" evidence="1">
    <location>
        <begin position="1"/>
        <end position="21"/>
    </location>
</feature>
<accession>A0A9W4VWX5</accession>
<reference evidence="2" key="1">
    <citation type="submission" date="2022-07" db="EMBL/GenBank/DDBJ databases">
        <authorList>
            <person name="Criscuolo A."/>
        </authorList>
    </citation>
    <scope>NUCLEOTIDE SEQUENCE</scope>
    <source>
        <strain evidence="2">CIP103197</strain>
    </source>
</reference>
<dbReference type="Gene3D" id="3.10.450.160">
    <property type="entry name" value="inner membrane protein cigr"/>
    <property type="match status" value="1"/>
</dbReference>
<dbReference type="AlphaFoldDB" id="A0A9W4VWX5"/>
<proteinExistence type="predicted"/>
<keyword evidence="3" id="KW-1185">Reference proteome</keyword>
<dbReference type="Proteomes" id="UP001152447">
    <property type="component" value="Unassembled WGS sequence"/>
</dbReference>
<dbReference type="RefSeq" id="WP_076922051.1">
    <property type="nucleotide sequence ID" value="NZ_CAMAPB010000007.1"/>
</dbReference>
<sequence>MKSLISILVMVFALTATNAFAVPHKDKHAGKHANKHANKHHWKKQKYNQYNNKKWLSKKQAKQLIRQGWTPPGWHTRYHQGDILERDIYKRARVIDRERDTVRIEVDRTIIHLVHDTREILSILQRY</sequence>
<evidence type="ECO:0000313" key="3">
    <source>
        <dbReference type="Proteomes" id="UP001152447"/>
    </source>
</evidence>
<name>A0A9W4VWX5_PSEHA</name>
<comment type="caution">
    <text evidence="2">The sequence shown here is derived from an EMBL/GenBank/DDBJ whole genome shotgun (WGS) entry which is preliminary data.</text>
</comment>
<gene>
    <name evidence="2" type="ORF">PSEHALCIP103_00756</name>
</gene>
<evidence type="ECO:0000256" key="1">
    <source>
        <dbReference type="SAM" id="SignalP"/>
    </source>
</evidence>
<dbReference type="EMBL" id="CAMAPB010000007">
    <property type="protein sequence ID" value="CAH9053102.1"/>
    <property type="molecule type" value="Genomic_DNA"/>
</dbReference>
<feature type="chain" id="PRO_5040880666" evidence="1">
    <location>
        <begin position="22"/>
        <end position="127"/>
    </location>
</feature>
<protein>
    <submittedName>
        <fullName evidence="2">Uncharacterized protein</fullName>
    </submittedName>
</protein>
<keyword evidence="1" id="KW-0732">Signal</keyword>
<evidence type="ECO:0000313" key="2">
    <source>
        <dbReference type="EMBL" id="CAH9053102.1"/>
    </source>
</evidence>